<evidence type="ECO:0008006" key="4">
    <source>
        <dbReference type="Google" id="ProtNLM"/>
    </source>
</evidence>
<evidence type="ECO:0000256" key="1">
    <source>
        <dbReference type="SAM" id="MobiDB-lite"/>
    </source>
</evidence>
<dbReference type="PANTHER" id="PTHR31531">
    <property type="entry name" value="E3 UBIQUITIN-PROTEIN LIGASE E3D FAMILY MEMBER"/>
    <property type="match status" value="1"/>
</dbReference>
<dbReference type="EMBL" id="JAZGSY010000077">
    <property type="protein sequence ID" value="KAL1841388.1"/>
    <property type="molecule type" value="Genomic_DNA"/>
</dbReference>
<reference evidence="2 3" key="1">
    <citation type="journal article" date="2024" name="Commun. Biol.">
        <title>Comparative genomic analysis of thermophilic fungi reveals convergent evolutionary adaptations and gene losses.</title>
        <authorList>
            <person name="Steindorff A.S."/>
            <person name="Aguilar-Pontes M.V."/>
            <person name="Robinson A.J."/>
            <person name="Andreopoulos B."/>
            <person name="LaButti K."/>
            <person name="Kuo A."/>
            <person name="Mondo S."/>
            <person name="Riley R."/>
            <person name="Otillar R."/>
            <person name="Haridas S."/>
            <person name="Lipzen A."/>
            <person name="Grimwood J."/>
            <person name="Schmutz J."/>
            <person name="Clum A."/>
            <person name="Reid I.D."/>
            <person name="Moisan M.C."/>
            <person name="Butler G."/>
            <person name="Nguyen T.T.M."/>
            <person name="Dewar K."/>
            <person name="Conant G."/>
            <person name="Drula E."/>
            <person name="Henrissat B."/>
            <person name="Hansel C."/>
            <person name="Singer S."/>
            <person name="Hutchinson M.I."/>
            <person name="de Vries R.P."/>
            <person name="Natvig D.O."/>
            <person name="Powell A.J."/>
            <person name="Tsang A."/>
            <person name="Grigoriev I.V."/>
        </authorList>
    </citation>
    <scope>NUCLEOTIDE SEQUENCE [LARGE SCALE GENOMIC DNA]</scope>
    <source>
        <strain evidence="2 3">CBS 620.91</strain>
    </source>
</reference>
<accession>A0ABR3VHQ1</accession>
<feature type="region of interest" description="Disordered" evidence="1">
    <location>
        <begin position="154"/>
        <end position="185"/>
    </location>
</feature>
<comment type="caution">
    <text evidence="2">The sequence shown here is derived from an EMBL/GenBank/DDBJ whole genome shotgun (WGS) entry which is preliminary data.</text>
</comment>
<dbReference type="InterPro" id="IPR019193">
    <property type="entry name" value="UBQ-conj_enz_E2-bd_prot"/>
</dbReference>
<dbReference type="Pfam" id="PF09814">
    <property type="entry name" value="HECT_2"/>
    <property type="match status" value="1"/>
</dbReference>
<keyword evidence="3" id="KW-1185">Reference proteome</keyword>
<name>A0ABR3VHQ1_HUMIN</name>
<dbReference type="Proteomes" id="UP001583172">
    <property type="component" value="Unassembled WGS sequence"/>
</dbReference>
<organism evidence="2 3">
    <name type="scientific">Humicola insolens</name>
    <name type="common">Soft-rot fungus</name>
    <dbReference type="NCBI Taxonomy" id="85995"/>
    <lineage>
        <taxon>Eukaryota</taxon>
        <taxon>Fungi</taxon>
        <taxon>Dikarya</taxon>
        <taxon>Ascomycota</taxon>
        <taxon>Pezizomycotina</taxon>
        <taxon>Sordariomycetes</taxon>
        <taxon>Sordariomycetidae</taxon>
        <taxon>Sordariales</taxon>
        <taxon>Chaetomiaceae</taxon>
        <taxon>Mycothermus</taxon>
    </lineage>
</organism>
<evidence type="ECO:0000313" key="3">
    <source>
        <dbReference type="Proteomes" id="UP001583172"/>
    </source>
</evidence>
<gene>
    <name evidence="2" type="ORF">VTJ49DRAFT_7118</name>
</gene>
<dbReference type="PANTHER" id="PTHR31531:SF2">
    <property type="entry name" value="E3 UBIQUITIN-PROTEIN LIGASE E3D"/>
    <property type="match status" value="1"/>
</dbReference>
<proteinExistence type="predicted"/>
<protein>
    <recommendedName>
        <fullName evidence="4">Ubiquitin-conjugating enzyme E2C-binding protein</fullName>
    </recommendedName>
</protein>
<sequence length="311" mass="32813">MSSSGCALYAELLVNIRQISIGASLDSPSDASTQISLSADGRTVNLAHRGQTARLILPGKAAVGGTLLPIQERQKGSTSLSWRLPADGASLPPSHRQTGVEDIPWSATDLAPTSGVACRHCGADVVPSGSVKVWKDLPSENWAEMMEFWHCHKPDHHHHHHHGNGDDRDSGTADEQSLASRGYGASSAIQAQESVGFVDLTSLLFAETDCRNLTFSWSSHDQGAPDSQTSASGAVPTGPECLAATLVASAARSGSSKSLVTPMPDAVQGDQSKVAGTDALHIWMLNSGIIFSSSGVPHFFREEPSVRLFNT</sequence>
<evidence type="ECO:0000313" key="2">
    <source>
        <dbReference type="EMBL" id="KAL1841388.1"/>
    </source>
</evidence>